<evidence type="ECO:0000256" key="1">
    <source>
        <dbReference type="SAM" id="MobiDB-lite"/>
    </source>
</evidence>
<proteinExistence type="predicted"/>
<dbReference type="EMBL" id="CP000159">
    <property type="protein sequence ID" value="ABC46319.1"/>
    <property type="molecule type" value="Genomic_DNA"/>
</dbReference>
<gene>
    <name evidence="3" type="ordered locus">SRU_1595</name>
</gene>
<keyword evidence="2" id="KW-0472">Membrane</keyword>
<evidence type="ECO:0000313" key="4">
    <source>
        <dbReference type="Proteomes" id="UP000008674"/>
    </source>
</evidence>
<keyword evidence="2" id="KW-1133">Transmembrane helix</keyword>
<dbReference type="OrthoDB" id="1525298at2"/>
<feature type="region of interest" description="Disordered" evidence="1">
    <location>
        <begin position="1"/>
        <end position="30"/>
    </location>
</feature>
<keyword evidence="2" id="KW-0812">Transmembrane</keyword>
<dbReference type="HOGENOM" id="CLU_1634206_0_0_10"/>
<dbReference type="Proteomes" id="UP000008674">
    <property type="component" value="Chromosome"/>
</dbReference>
<dbReference type="KEGG" id="sru:SRU_1595"/>
<accession>Q2S265</accession>
<feature type="transmembrane region" description="Helical" evidence="2">
    <location>
        <begin position="37"/>
        <end position="55"/>
    </location>
</feature>
<evidence type="ECO:0000313" key="3">
    <source>
        <dbReference type="EMBL" id="ABC46319.1"/>
    </source>
</evidence>
<reference evidence="3 4" key="1">
    <citation type="journal article" date="2005" name="Proc. Natl. Acad. Sci. U.S.A.">
        <title>The genome of Salinibacter ruber: convergence and gene exchange among hyperhalophilic bacteria and archaea.</title>
        <authorList>
            <person name="Mongodin E.F."/>
            <person name="Nelson K.E."/>
            <person name="Daugherty S."/>
            <person name="Deboy R.T."/>
            <person name="Wister J."/>
            <person name="Khouri H."/>
            <person name="Weidman J."/>
            <person name="Walsh D.A."/>
            <person name="Papke R.T."/>
            <person name="Sanchez Perez G."/>
            <person name="Sharma A.K."/>
            <person name="Nesbo C.L."/>
            <person name="MacLeod D."/>
            <person name="Bapteste E."/>
            <person name="Doolittle W.F."/>
            <person name="Charlebois R.L."/>
            <person name="Legault B."/>
            <person name="Rodriguez-Valera F."/>
        </authorList>
    </citation>
    <scope>NUCLEOTIDE SEQUENCE [LARGE SCALE GENOMIC DNA]</scope>
    <source>
        <strain evidence="4">DSM 13855 / CECT 5946 / M31</strain>
    </source>
</reference>
<name>Q2S265_SALRD</name>
<organism evidence="3 4">
    <name type="scientific">Salinibacter ruber (strain DSM 13855 / M31)</name>
    <dbReference type="NCBI Taxonomy" id="309807"/>
    <lineage>
        <taxon>Bacteria</taxon>
        <taxon>Pseudomonadati</taxon>
        <taxon>Rhodothermota</taxon>
        <taxon>Rhodothermia</taxon>
        <taxon>Rhodothermales</taxon>
        <taxon>Salinibacteraceae</taxon>
        <taxon>Salinibacter</taxon>
    </lineage>
</organism>
<keyword evidence="4" id="KW-1185">Reference proteome</keyword>
<evidence type="ECO:0000256" key="2">
    <source>
        <dbReference type="SAM" id="Phobius"/>
    </source>
</evidence>
<sequence>MPRTRTVRNPAAGAPIEHPVVTLGPSGAHGRRPPDRFLLAHLSVVMIVVTILNAQELARRQMGARAAQASGAGVDIESAVRNQMADHLEEGFQSRGIEAYVDTKGARKLEITVEDATEAAWQQGYLAWLVAKFVPSTVEQNLAPEVRDRLNDQGIEAEVEVE</sequence>
<protein>
    <submittedName>
        <fullName evidence="3">Uncharacterized protein</fullName>
    </submittedName>
</protein>
<dbReference type="STRING" id="309807.SRU_1595"/>
<dbReference type="AlphaFoldDB" id="Q2S265"/>
<dbReference type="EnsemblBacteria" id="ABC46319">
    <property type="protein sequence ID" value="ABC46319"/>
    <property type="gene ID" value="SRU_1595"/>
</dbReference>